<keyword evidence="2" id="KW-0472">Membrane</keyword>
<keyword evidence="1" id="KW-0175">Coiled coil</keyword>
<accession>A0A2G1MCF8</accession>
<evidence type="ECO:0000313" key="4">
    <source>
        <dbReference type="Proteomes" id="UP000221860"/>
    </source>
</evidence>
<organism evidence="3 4">
    <name type="scientific">Limimaricola cinnabarinus</name>
    <dbReference type="NCBI Taxonomy" id="1125964"/>
    <lineage>
        <taxon>Bacteria</taxon>
        <taxon>Pseudomonadati</taxon>
        <taxon>Pseudomonadota</taxon>
        <taxon>Alphaproteobacteria</taxon>
        <taxon>Rhodobacterales</taxon>
        <taxon>Paracoccaceae</taxon>
        <taxon>Limimaricola</taxon>
    </lineage>
</organism>
<name>A0A2G1MCF8_9RHOB</name>
<dbReference type="RefSeq" id="WP_099278467.1">
    <property type="nucleotide sequence ID" value="NZ_KZ304978.1"/>
</dbReference>
<evidence type="ECO:0000256" key="1">
    <source>
        <dbReference type="SAM" id="Coils"/>
    </source>
</evidence>
<dbReference type="Proteomes" id="UP000221860">
    <property type="component" value="Unassembled WGS sequence"/>
</dbReference>
<keyword evidence="2" id="KW-0812">Transmembrane</keyword>
<comment type="caution">
    <text evidence="3">The sequence shown here is derived from an EMBL/GenBank/DDBJ whole genome shotgun (WGS) entry which is preliminary data.</text>
</comment>
<evidence type="ECO:0000256" key="2">
    <source>
        <dbReference type="SAM" id="Phobius"/>
    </source>
</evidence>
<feature type="coiled-coil region" evidence="1">
    <location>
        <begin position="104"/>
        <end position="131"/>
    </location>
</feature>
<feature type="transmembrane region" description="Helical" evidence="2">
    <location>
        <begin position="132"/>
        <end position="150"/>
    </location>
</feature>
<protein>
    <submittedName>
        <fullName evidence="3">Uncharacterized protein</fullName>
    </submittedName>
</protein>
<dbReference type="AlphaFoldDB" id="A0A2G1MCF8"/>
<keyword evidence="4" id="KW-1185">Reference proteome</keyword>
<dbReference type="OrthoDB" id="7876532at2"/>
<gene>
    <name evidence="3" type="ORF">CJ301_16530</name>
</gene>
<sequence length="183" mass="19950">MSDIPAAPAPLSDDELRETLDLLSTVLASVSDRVDAQTDAMDRLTKTATEARQAAFAARSQTSPENYGQLVGDTIDGRISDSLTRITQTASDLIRASNHTQEVLKKASEDRSDALRQLRDREQKLDRFKSRLPWFGLGAAVLALALTVMLPRFMASNPSTCAVLGASWTTTTTGIDACVFYQR</sequence>
<evidence type="ECO:0000313" key="3">
    <source>
        <dbReference type="EMBL" id="PHP26423.1"/>
    </source>
</evidence>
<dbReference type="EMBL" id="NQWH01000038">
    <property type="protein sequence ID" value="PHP26423.1"/>
    <property type="molecule type" value="Genomic_DNA"/>
</dbReference>
<proteinExistence type="predicted"/>
<keyword evidence="2" id="KW-1133">Transmembrane helix</keyword>
<reference evidence="3 4" key="1">
    <citation type="submission" date="2017-08" db="EMBL/GenBank/DDBJ databases">
        <title>Draft Genome Sequence of Loktanella cinnabarina Strain XM1, Isolated from Coastal Surface Water.</title>
        <authorList>
            <person name="Ma R."/>
            <person name="Wang J."/>
            <person name="Wang Q."/>
            <person name="Ma Z."/>
            <person name="Li J."/>
            <person name="Chen L."/>
        </authorList>
    </citation>
    <scope>NUCLEOTIDE SEQUENCE [LARGE SCALE GENOMIC DNA]</scope>
    <source>
        <strain evidence="3 4">XM1</strain>
    </source>
</reference>